<keyword evidence="1" id="KW-0472">Membrane</keyword>
<evidence type="ECO:0008006" key="4">
    <source>
        <dbReference type="Google" id="ProtNLM"/>
    </source>
</evidence>
<feature type="transmembrane region" description="Helical" evidence="1">
    <location>
        <begin position="80"/>
        <end position="98"/>
    </location>
</feature>
<keyword evidence="1" id="KW-0812">Transmembrane</keyword>
<keyword evidence="3" id="KW-1185">Reference proteome</keyword>
<dbReference type="RefSeq" id="WP_301638483.1">
    <property type="nucleotide sequence ID" value="NZ_JADYTN010000026.1"/>
</dbReference>
<proteinExistence type="predicted"/>
<keyword evidence="1" id="KW-1133">Transmembrane helix</keyword>
<dbReference type="Proteomes" id="UP001200470">
    <property type="component" value="Unassembled WGS sequence"/>
</dbReference>
<organism evidence="2 3">
    <name type="scientific">Xylanibacter brevis</name>
    <dbReference type="NCBI Taxonomy" id="83231"/>
    <lineage>
        <taxon>Bacteria</taxon>
        <taxon>Pseudomonadati</taxon>
        <taxon>Bacteroidota</taxon>
        <taxon>Bacteroidia</taxon>
        <taxon>Bacteroidales</taxon>
        <taxon>Prevotellaceae</taxon>
        <taxon>Xylanibacter</taxon>
    </lineage>
</organism>
<gene>
    <name evidence="2" type="ORF">I6E12_10350</name>
</gene>
<evidence type="ECO:0000313" key="2">
    <source>
        <dbReference type="EMBL" id="MCF2564509.1"/>
    </source>
</evidence>
<comment type="caution">
    <text evidence="2">The sequence shown here is derived from an EMBL/GenBank/DDBJ whole genome shotgun (WGS) entry which is preliminary data.</text>
</comment>
<accession>A0ABS9CIE6</accession>
<evidence type="ECO:0000313" key="3">
    <source>
        <dbReference type="Proteomes" id="UP001200470"/>
    </source>
</evidence>
<sequence length="147" mass="16876">MMIDRNKVKVLIDRYMNGETTADEERQLRHFFRTAQSLPDEWLPLRALFAYVDSEAENSCLPAETLVKHRTISLHHIRKWWLAGAVAASLLLATGLFWPDEKEDRNFAVIDGQRTTNQHIVEQEAEQALQLVAITDEEAFGALDEIN</sequence>
<reference evidence="2 3" key="1">
    <citation type="submission" date="2020-12" db="EMBL/GenBank/DDBJ databases">
        <title>Whole genome sequences of gut porcine anaerobes.</title>
        <authorList>
            <person name="Kubasova T."/>
            <person name="Jahodarova E."/>
            <person name="Rychlik I."/>
        </authorList>
    </citation>
    <scope>NUCLEOTIDE SEQUENCE [LARGE SCALE GENOMIC DNA]</scope>
    <source>
        <strain evidence="2 3">An925</strain>
    </source>
</reference>
<protein>
    <recommendedName>
        <fullName evidence="4">Anti-sigma factor</fullName>
    </recommendedName>
</protein>
<name>A0ABS9CIE6_9BACT</name>
<dbReference type="EMBL" id="JADYTN010000026">
    <property type="protein sequence ID" value="MCF2564509.1"/>
    <property type="molecule type" value="Genomic_DNA"/>
</dbReference>
<evidence type="ECO:0000256" key="1">
    <source>
        <dbReference type="SAM" id="Phobius"/>
    </source>
</evidence>